<keyword evidence="6" id="KW-0496">Mitochondrion</keyword>
<sequence>MSVSSLVAGVLRAATGLHTGRTGARSILQGWHRGVALSAAVRCEENDDEDNVKVKAEVDPAKDRSQVIPVETSLKYMQSQAYQTTYGDDPVWKKYRRNFKGAFAPRETRKTCIRSGVISTGNPCPACRDEYLVLDPVNVTLLRQFISPHNNAILPTSTTNLCRKKQQALTVAVRQARDLGLLTFDIPFRHYHYPDYYPTVDSTSSTTPVSHSTELPPPSSQTRDSTGHSDSQGHCGLAAVTLEDSEGCHSDSQGHCGLAAVTLEDSEGCHSDSQGHCGLAAVTLEDSEGCRSDSRGR</sequence>
<reference evidence="12" key="1">
    <citation type="submission" date="2020-07" db="EMBL/GenBank/DDBJ databases">
        <title>The High-quality genome of the commercially important snow crab, Chionoecetes opilio.</title>
        <authorList>
            <person name="Jeong J.-H."/>
            <person name="Ryu S."/>
        </authorList>
    </citation>
    <scope>NUCLEOTIDE SEQUENCE</scope>
    <source>
        <strain evidence="12">MADBK_172401_WGS</strain>
        <tissue evidence="12">Digestive gland</tissue>
    </source>
</reference>
<dbReference type="InterPro" id="IPR036870">
    <property type="entry name" value="Ribosomal_bS18_sf"/>
</dbReference>
<dbReference type="Proteomes" id="UP000770661">
    <property type="component" value="Unassembled WGS sequence"/>
</dbReference>
<feature type="compositionally biased region" description="Low complexity" evidence="11">
    <location>
        <begin position="201"/>
        <end position="213"/>
    </location>
</feature>
<evidence type="ECO:0000256" key="7">
    <source>
        <dbReference type="ARBA" id="ARBA00023274"/>
    </source>
</evidence>
<dbReference type="GO" id="GO:0005739">
    <property type="term" value="C:mitochondrion"/>
    <property type="evidence" value="ECO:0007669"/>
    <property type="project" value="UniProtKB-SubCell"/>
</dbReference>
<evidence type="ECO:0000313" key="12">
    <source>
        <dbReference type="EMBL" id="KAG0729143.1"/>
    </source>
</evidence>
<evidence type="ECO:0000313" key="13">
    <source>
        <dbReference type="Proteomes" id="UP000770661"/>
    </source>
</evidence>
<name>A0A8J4YJ93_CHIOP</name>
<keyword evidence="5 12" id="KW-0689">Ribosomal protein</keyword>
<dbReference type="GO" id="GO:0005840">
    <property type="term" value="C:ribosome"/>
    <property type="evidence" value="ECO:0007669"/>
    <property type="project" value="UniProtKB-KW"/>
</dbReference>
<keyword evidence="7" id="KW-0687">Ribonucleoprotein</keyword>
<evidence type="ECO:0000256" key="10">
    <source>
        <dbReference type="ARBA" id="ARBA00035515"/>
    </source>
</evidence>
<keyword evidence="13" id="KW-1185">Reference proteome</keyword>
<evidence type="ECO:0000256" key="2">
    <source>
        <dbReference type="ARBA" id="ARBA00006136"/>
    </source>
</evidence>
<dbReference type="Gene3D" id="4.10.640.10">
    <property type="entry name" value="Ribosomal protein S18"/>
    <property type="match status" value="1"/>
</dbReference>
<evidence type="ECO:0000256" key="1">
    <source>
        <dbReference type="ARBA" id="ARBA00004173"/>
    </source>
</evidence>
<evidence type="ECO:0000256" key="4">
    <source>
        <dbReference type="ARBA" id="ARBA00022946"/>
    </source>
</evidence>
<feature type="compositionally biased region" description="Polar residues" evidence="11">
    <location>
        <begin position="220"/>
        <end position="232"/>
    </location>
</feature>
<dbReference type="OrthoDB" id="21463at2759"/>
<comment type="subcellular location">
    <subcellularLocation>
        <location evidence="1">Mitochondrion</location>
    </subcellularLocation>
</comment>
<keyword evidence="4" id="KW-0809">Transit peptide</keyword>
<evidence type="ECO:0000256" key="6">
    <source>
        <dbReference type="ARBA" id="ARBA00023128"/>
    </source>
</evidence>
<dbReference type="EMBL" id="JACEEZ010001494">
    <property type="protein sequence ID" value="KAG0729143.1"/>
    <property type="molecule type" value="Genomic_DNA"/>
</dbReference>
<proteinExistence type="inferred from homology"/>
<feature type="region of interest" description="Disordered" evidence="11">
    <location>
        <begin position="201"/>
        <end position="234"/>
    </location>
</feature>
<accession>A0A8J4YJ93</accession>
<comment type="similarity">
    <text evidence="2">Belongs to the bacterial ribosomal protein bS18 family. Mitochondrion-specific ribosomal protein mS40 subfamily.</text>
</comment>
<organism evidence="12 13">
    <name type="scientific">Chionoecetes opilio</name>
    <name type="common">Atlantic snow crab</name>
    <name type="synonym">Cancer opilio</name>
    <dbReference type="NCBI Taxonomy" id="41210"/>
    <lineage>
        <taxon>Eukaryota</taxon>
        <taxon>Metazoa</taxon>
        <taxon>Ecdysozoa</taxon>
        <taxon>Arthropoda</taxon>
        <taxon>Crustacea</taxon>
        <taxon>Multicrustacea</taxon>
        <taxon>Malacostraca</taxon>
        <taxon>Eumalacostraca</taxon>
        <taxon>Eucarida</taxon>
        <taxon>Decapoda</taxon>
        <taxon>Pleocyemata</taxon>
        <taxon>Brachyura</taxon>
        <taxon>Eubrachyura</taxon>
        <taxon>Majoidea</taxon>
        <taxon>Majidae</taxon>
        <taxon>Chionoecetes</taxon>
    </lineage>
</organism>
<dbReference type="SUPFAM" id="SSF46911">
    <property type="entry name" value="Ribosomal protein S18"/>
    <property type="match status" value="1"/>
</dbReference>
<evidence type="ECO:0000256" key="9">
    <source>
        <dbReference type="ARBA" id="ARBA00035130"/>
    </source>
</evidence>
<dbReference type="GO" id="GO:0032543">
    <property type="term" value="P:mitochondrial translation"/>
    <property type="evidence" value="ECO:0007669"/>
    <property type="project" value="InterPro"/>
</dbReference>
<dbReference type="InterPro" id="IPR040054">
    <property type="entry name" value="MRPS18B"/>
</dbReference>
<keyword evidence="3" id="KW-0597">Phosphoprotein</keyword>
<evidence type="ECO:0000256" key="8">
    <source>
        <dbReference type="ARBA" id="ARBA00032055"/>
    </source>
</evidence>
<dbReference type="AlphaFoldDB" id="A0A8J4YJ93"/>
<dbReference type="GO" id="GO:0003735">
    <property type="term" value="F:structural constituent of ribosome"/>
    <property type="evidence" value="ECO:0007669"/>
    <property type="project" value="InterPro"/>
</dbReference>
<evidence type="ECO:0000256" key="5">
    <source>
        <dbReference type="ARBA" id="ARBA00022980"/>
    </source>
</evidence>
<evidence type="ECO:0000256" key="3">
    <source>
        <dbReference type="ARBA" id="ARBA00022553"/>
    </source>
</evidence>
<dbReference type="GO" id="GO:1990904">
    <property type="term" value="C:ribonucleoprotein complex"/>
    <property type="evidence" value="ECO:0007669"/>
    <property type="project" value="UniProtKB-KW"/>
</dbReference>
<evidence type="ECO:0000256" key="11">
    <source>
        <dbReference type="SAM" id="MobiDB-lite"/>
    </source>
</evidence>
<comment type="caution">
    <text evidence="12">The sequence shown here is derived from an EMBL/GenBank/DDBJ whole genome shotgun (WGS) entry which is preliminary data.</text>
</comment>
<protein>
    <recommendedName>
        <fullName evidence="9">Small ribosomal subunit protein mS40</fullName>
    </recommendedName>
    <alternativeName>
        <fullName evidence="8">28S ribosomal protein S18-2, mitochondrial</fullName>
    </alternativeName>
    <alternativeName>
        <fullName evidence="10">28S ribosomal protein S18b, mitochondrial</fullName>
    </alternativeName>
</protein>
<dbReference type="InterPro" id="IPR001648">
    <property type="entry name" value="Ribosomal_bS18"/>
</dbReference>
<dbReference type="Pfam" id="PF01084">
    <property type="entry name" value="Ribosomal_S18"/>
    <property type="match status" value="1"/>
</dbReference>
<gene>
    <name evidence="12" type="primary">MRPS18B</name>
    <name evidence="12" type="ORF">GWK47_030933</name>
</gene>
<dbReference type="PANTHER" id="PTHR13329:SF2">
    <property type="entry name" value="SMALL RIBOSOMAL SUBUNIT PROTEIN MS40"/>
    <property type="match status" value="1"/>
</dbReference>
<dbReference type="PANTHER" id="PTHR13329">
    <property type="entry name" value="MITOCHONDRIAL RIBOSOMAL PROTEIN S18B"/>
    <property type="match status" value="1"/>
</dbReference>